<sequence>MNKTLNSLFATLLITGAGNAMAASSVDLTVKGLITPSACEPTLSKGGNVEIGKISAKDLKADEHTTLDDQLLELTVTCDGATLMAIEPKDNRAGSASTIDDASFGLGLVNGNEKLGYFAMILDAPVADGTELGPIDSRDGGLTWTRLMFLINNGITSVANSTTIAPVPVQSLVANLIIAPSIAPTSGLTLTEEVPIDGSATLTVKYL</sequence>
<dbReference type="Pfam" id="PF06551">
    <property type="entry name" value="DUF1120"/>
    <property type="match status" value="1"/>
</dbReference>
<evidence type="ECO:0008006" key="4">
    <source>
        <dbReference type="Google" id="ProtNLM"/>
    </source>
</evidence>
<evidence type="ECO:0000256" key="1">
    <source>
        <dbReference type="SAM" id="SignalP"/>
    </source>
</evidence>
<proteinExistence type="predicted"/>
<dbReference type="InterPro" id="IPR010546">
    <property type="entry name" value="DUF1120"/>
</dbReference>
<comment type="caution">
    <text evidence="2">The sequence shown here is derived from an EMBL/GenBank/DDBJ whole genome shotgun (WGS) entry which is preliminary data.</text>
</comment>
<feature type="signal peptide" evidence="1">
    <location>
        <begin position="1"/>
        <end position="22"/>
    </location>
</feature>
<dbReference type="Proteomes" id="UP000190965">
    <property type="component" value="Unassembled WGS sequence"/>
</dbReference>
<dbReference type="AlphaFoldDB" id="A0A1T2YLL3"/>
<name>A0A1T2YLL3_PSEFL</name>
<gene>
    <name evidence="2" type="ORF">BFW87_16720</name>
</gene>
<dbReference type="OrthoDB" id="6602106at2"/>
<accession>A0A1T2YLL3</accession>
<dbReference type="EMBL" id="MSDF01000020">
    <property type="protein sequence ID" value="OPA92769.1"/>
    <property type="molecule type" value="Genomic_DNA"/>
</dbReference>
<evidence type="ECO:0000313" key="3">
    <source>
        <dbReference type="Proteomes" id="UP000190965"/>
    </source>
</evidence>
<evidence type="ECO:0000313" key="2">
    <source>
        <dbReference type="EMBL" id="OPA92769.1"/>
    </source>
</evidence>
<dbReference type="RefSeq" id="WP_078740865.1">
    <property type="nucleotide sequence ID" value="NZ_MSDF01000020.1"/>
</dbReference>
<organism evidence="2 3">
    <name type="scientific">Pseudomonas fluorescens</name>
    <dbReference type="NCBI Taxonomy" id="294"/>
    <lineage>
        <taxon>Bacteria</taxon>
        <taxon>Pseudomonadati</taxon>
        <taxon>Pseudomonadota</taxon>
        <taxon>Gammaproteobacteria</taxon>
        <taxon>Pseudomonadales</taxon>
        <taxon>Pseudomonadaceae</taxon>
        <taxon>Pseudomonas</taxon>
    </lineage>
</organism>
<protein>
    <recommendedName>
        <fullName evidence="4">Protein GltF</fullName>
    </recommendedName>
</protein>
<keyword evidence="1" id="KW-0732">Signal</keyword>
<reference evidence="2 3" key="1">
    <citation type="submission" date="2016-12" db="EMBL/GenBank/DDBJ databases">
        <title>Draft genome sequences of seven strains of Pseudomonas fluorescens that produce 4-formylaminooxyvinylglycine.</title>
        <authorList>
            <person name="Okrent R.A."/>
            <person name="Manning V.A."/>
            <person name="Trippe K.M."/>
        </authorList>
    </citation>
    <scope>NUCLEOTIDE SEQUENCE [LARGE SCALE GENOMIC DNA]</scope>
    <source>
        <strain evidence="2 3">P5A</strain>
    </source>
</reference>
<feature type="chain" id="PRO_5012752425" description="Protein GltF" evidence="1">
    <location>
        <begin position="23"/>
        <end position="207"/>
    </location>
</feature>